<evidence type="ECO:0000259" key="1">
    <source>
        <dbReference type="Pfam" id="PF18050"/>
    </source>
</evidence>
<proteinExistence type="predicted"/>
<dbReference type="HOGENOM" id="CLU_099043_0_1_9"/>
<name>K8E2X1_CARML</name>
<dbReference type="SUPFAM" id="SSF50891">
    <property type="entry name" value="Cyclophilin-like"/>
    <property type="match status" value="1"/>
</dbReference>
<dbReference type="eggNOG" id="COG4925">
    <property type="taxonomic scope" value="Bacteria"/>
</dbReference>
<dbReference type="STRING" id="1234679.BN424_915"/>
<sequence>MNIIIGKQLFQIELVSNQATKELIARLPINLKMNDLHGNEKYAYFSEILPTQEEKVDEIKKGDIMLYGSDCLVLFYKTFSTNYSYTKIGKVKEVDQLDFISEIETINVILVK</sequence>
<evidence type="ECO:0000313" key="2">
    <source>
        <dbReference type="EMBL" id="CCO10379.2"/>
    </source>
</evidence>
<dbReference type="Pfam" id="PF18050">
    <property type="entry name" value="Cyclophil_like2"/>
    <property type="match status" value="1"/>
</dbReference>
<dbReference type="InterPro" id="IPR041183">
    <property type="entry name" value="Cyclophilin-like"/>
</dbReference>
<reference evidence="3" key="1">
    <citation type="journal article" date="2013" name="Genome Announc.">
        <title>Complete Chromosome Sequence of Carnobacterium maltaromaticum LMA 28.</title>
        <authorList>
            <person name="Cailliez-Grimal C."/>
            <person name="Chaillou S."/>
            <person name="Anba-Mondoloni J."/>
            <person name="Loux V."/>
            <person name="Afzal M.I."/>
            <person name="Rahman A."/>
            <person name="Kergourlay G."/>
            <person name="Champomier-Verges M.C."/>
            <person name="Zagorec M."/>
            <person name="Dalgaard P."/>
            <person name="Leisner J.J."/>
            <person name="Prevost H."/>
            <person name="Revol-Junelles A.M."/>
            <person name="Borges F."/>
        </authorList>
    </citation>
    <scope>NUCLEOTIDE SEQUENCE</scope>
    <source>
        <strain evidence="3">LMA28</strain>
    </source>
</reference>
<dbReference type="RefSeq" id="WP_015075784.1">
    <property type="nucleotide sequence ID" value="NC_019425.2"/>
</dbReference>
<dbReference type="InterPro" id="IPR029000">
    <property type="entry name" value="Cyclophilin-like_dom_sf"/>
</dbReference>
<dbReference type="Gene3D" id="2.40.100.20">
    <property type="match status" value="1"/>
</dbReference>
<dbReference type="Proteomes" id="UP000000212">
    <property type="component" value="Chromosome"/>
</dbReference>
<dbReference type="KEGG" id="cml:BN424_915"/>
<keyword evidence="3" id="KW-1185">Reference proteome</keyword>
<gene>
    <name evidence="2" type="ORF">BN424_915</name>
</gene>
<organism evidence="2 3">
    <name type="scientific">Carnobacterium maltaromaticum LMA28</name>
    <dbReference type="NCBI Taxonomy" id="1234679"/>
    <lineage>
        <taxon>Bacteria</taxon>
        <taxon>Bacillati</taxon>
        <taxon>Bacillota</taxon>
        <taxon>Bacilli</taxon>
        <taxon>Lactobacillales</taxon>
        <taxon>Carnobacteriaceae</taxon>
        <taxon>Carnobacterium</taxon>
    </lineage>
</organism>
<dbReference type="OrthoDB" id="9801466at2"/>
<evidence type="ECO:0000313" key="3">
    <source>
        <dbReference type="Proteomes" id="UP000000212"/>
    </source>
</evidence>
<feature type="domain" description="Cyclophilin-like" evidence="1">
    <location>
        <begin position="3"/>
        <end position="102"/>
    </location>
</feature>
<accession>K8E2X1</accession>
<protein>
    <recommendedName>
        <fullName evidence="1">Cyclophilin-like domain-containing protein</fullName>
    </recommendedName>
</protein>
<dbReference type="AlphaFoldDB" id="K8E2X1"/>
<dbReference type="EMBL" id="HE999757">
    <property type="protein sequence ID" value="CCO10379.2"/>
    <property type="molecule type" value="Genomic_DNA"/>
</dbReference>